<evidence type="ECO:0000313" key="2">
    <source>
        <dbReference type="EMBL" id="KAJ8289297.1"/>
    </source>
</evidence>
<evidence type="ECO:0000313" key="3">
    <source>
        <dbReference type="Proteomes" id="UP001152803"/>
    </source>
</evidence>
<dbReference type="AlphaFoldDB" id="A0A9Q1E431"/>
<organism evidence="2 3">
    <name type="scientific">Conger conger</name>
    <name type="common">Conger eel</name>
    <name type="synonym">Muraena conger</name>
    <dbReference type="NCBI Taxonomy" id="82655"/>
    <lineage>
        <taxon>Eukaryota</taxon>
        <taxon>Metazoa</taxon>
        <taxon>Chordata</taxon>
        <taxon>Craniata</taxon>
        <taxon>Vertebrata</taxon>
        <taxon>Euteleostomi</taxon>
        <taxon>Actinopterygii</taxon>
        <taxon>Neopterygii</taxon>
        <taxon>Teleostei</taxon>
        <taxon>Anguilliformes</taxon>
        <taxon>Congridae</taxon>
        <taxon>Conger</taxon>
    </lineage>
</organism>
<keyword evidence="3" id="KW-1185">Reference proteome</keyword>
<sequence>MFSPFPGKRRSSSTTDRLAADSALGGRGGSFFSQRGRGQLEEQLRSIRTWSSTAPTNDLPHSMSWWLCSELCDGKAWGCRLRAAAQVPVLRLQFRSSPAPLRSAPPVSGEWAGLS</sequence>
<reference evidence="2" key="1">
    <citation type="journal article" date="2023" name="Science">
        <title>Genome structures resolve the early diversification of teleost fishes.</title>
        <authorList>
            <person name="Parey E."/>
            <person name="Louis A."/>
            <person name="Montfort J."/>
            <person name="Bouchez O."/>
            <person name="Roques C."/>
            <person name="Iampietro C."/>
            <person name="Lluch J."/>
            <person name="Castinel A."/>
            <person name="Donnadieu C."/>
            <person name="Desvignes T."/>
            <person name="Floi Bucao C."/>
            <person name="Jouanno E."/>
            <person name="Wen M."/>
            <person name="Mejri S."/>
            <person name="Dirks R."/>
            <person name="Jansen H."/>
            <person name="Henkel C."/>
            <person name="Chen W.J."/>
            <person name="Zahm M."/>
            <person name="Cabau C."/>
            <person name="Klopp C."/>
            <person name="Thompson A.W."/>
            <person name="Robinson-Rechavi M."/>
            <person name="Braasch I."/>
            <person name="Lecointre G."/>
            <person name="Bobe J."/>
            <person name="Postlethwait J.H."/>
            <person name="Berthelot C."/>
            <person name="Roest Crollius H."/>
            <person name="Guiguen Y."/>
        </authorList>
    </citation>
    <scope>NUCLEOTIDE SEQUENCE</scope>
    <source>
        <strain evidence="2">Concon-B</strain>
    </source>
</reference>
<protein>
    <submittedName>
        <fullName evidence="2">Uncharacterized protein</fullName>
    </submittedName>
</protein>
<proteinExistence type="predicted"/>
<gene>
    <name evidence="2" type="ORF">COCON_G00019560</name>
</gene>
<name>A0A9Q1E431_CONCO</name>
<dbReference type="EMBL" id="JAFJMO010000001">
    <property type="protein sequence ID" value="KAJ8289297.1"/>
    <property type="molecule type" value="Genomic_DNA"/>
</dbReference>
<dbReference type="Proteomes" id="UP001152803">
    <property type="component" value="Unassembled WGS sequence"/>
</dbReference>
<accession>A0A9Q1E431</accession>
<comment type="caution">
    <text evidence="2">The sequence shown here is derived from an EMBL/GenBank/DDBJ whole genome shotgun (WGS) entry which is preliminary data.</text>
</comment>
<feature type="region of interest" description="Disordered" evidence="1">
    <location>
        <begin position="1"/>
        <end position="38"/>
    </location>
</feature>
<evidence type="ECO:0000256" key="1">
    <source>
        <dbReference type="SAM" id="MobiDB-lite"/>
    </source>
</evidence>